<protein>
    <submittedName>
        <fullName evidence="1">Uncharacterized protein</fullName>
    </submittedName>
</protein>
<accession>A0A6C0BYM6</accession>
<reference evidence="1" key="1">
    <citation type="journal article" date="2020" name="Nature">
        <title>Giant virus diversity and host interactions through global metagenomics.</title>
        <authorList>
            <person name="Schulz F."/>
            <person name="Roux S."/>
            <person name="Paez-Espino D."/>
            <person name="Jungbluth S."/>
            <person name="Walsh D.A."/>
            <person name="Denef V.J."/>
            <person name="McMahon K.D."/>
            <person name="Konstantinidis K.T."/>
            <person name="Eloe-Fadrosh E.A."/>
            <person name="Kyrpides N.C."/>
            <person name="Woyke T."/>
        </authorList>
    </citation>
    <scope>NUCLEOTIDE SEQUENCE</scope>
    <source>
        <strain evidence="1">GVMAG-M-3300020166-18</strain>
    </source>
</reference>
<dbReference type="AlphaFoldDB" id="A0A6C0BYM6"/>
<sequence length="215" mass="23973">MISIQRRILIAPALPGDINREHGKAMPIKHYRLSTDCDCTSTSQGPYRDTDVCESSYNPELSALKKVRNSGGTTRQTMSNAEYLKSRSKTYEQKSHHFVKSAADTARNLYKAQGSGTKLDSNGNPIDYCTTWKPSNKYFNQDGGVSNSTNINKIKYNTIQKHAKTMLSEFDKSVANAYAYSGRAAAPFTDKSKLQTAMPGMFRRKGNRQSCDVCK</sequence>
<proteinExistence type="predicted"/>
<dbReference type="EMBL" id="MN739271">
    <property type="protein sequence ID" value="QHS96478.1"/>
    <property type="molecule type" value="Genomic_DNA"/>
</dbReference>
<evidence type="ECO:0000313" key="1">
    <source>
        <dbReference type="EMBL" id="QHS96478.1"/>
    </source>
</evidence>
<organism evidence="1">
    <name type="scientific">viral metagenome</name>
    <dbReference type="NCBI Taxonomy" id="1070528"/>
    <lineage>
        <taxon>unclassified sequences</taxon>
        <taxon>metagenomes</taxon>
        <taxon>organismal metagenomes</taxon>
    </lineage>
</organism>
<name>A0A6C0BYM6_9ZZZZ</name>